<dbReference type="SUPFAM" id="SSF52210">
    <property type="entry name" value="Succinyl-CoA synthetase domains"/>
    <property type="match status" value="2"/>
</dbReference>
<protein>
    <submittedName>
        <fullName evidence="2">CoA-binding protein</fullName>
    </submittedName>
</protein>
<evidence type="ECO:0000313" key="2">
    <source>
        <dbReference type="EMBL" id="MSS27997.1"/>
    </source>
</evidence>
<gene>
    <name evidence="2" type="ORF">FYJ44_08070</name>
</gene>
<dbReference type="GO" id="GO:0043758">
    <property type="term" value="F:acetate-CoA ligase (ADP-forming) activity"/>
    <property type="evidence" value="ECO:0007669"/>
    <property type="project" value="InterPro"/>
</dbReference>
<dbReference type="SMART" id="SM00881">
    <property type="entry name" value="CoA_binding"/>
    <property type="match status" value="1"/>
</dbReference>
<dbReference type="InterPro" id="IPR032875">
    <property type="entry name" value="Succ_CoA_lig_flav_dom"/>
</dbReference>
<dbReference type="RefSeq" id="WP_154510996.1">
    <property type="nucleotide sequence ID" value="NZ_JAXELC010000053.1"/>
</dbReference>
<dbReference type="InterPro" id="IPR036291">
    <property type="entry name" value="NAD(P)-bd_dom_sf"/>
</dbReference>
<dbReference type="Gene3D" id="3.40.50.261">
    <property type="entry name" value="Succinyl-CoA synthetase domains"/>
    <property type="match status" value="2"/>
</dbReference>
<evidence type="ECO:0000259" key="1">
    <source>
        <dbReference type="SMART" id="SM00881"/>
    </source>
</evidence>
<feature type="domain" description="CoA-binding" evidence="1">
    <location>
        <begin position="6"/>
        <end position="101"/>
    </location>
</feature>
<dbReference type="InterPro" id="IPR016102">
    <property type="entry name" value="Succinyl-CoA_synth-like"/>
</dbReference>
<dbReference type="Pfam" id="PF13607">
    <property type="entry name" value="Succ_CoA_lig"/>
    <property type="match status" value="1"/>
</dbReference>
<dbReference type="PANTHER" id="PTHR42793:SF1">
    <property type="entry name" value="PEPTIDYL-LYSINE N-ACETYLTRANSFERASE PATZ"/>
    <property type="match status" value="1"/>
</dbReference>
<dbReference type="Proteomes" id="UP000477488">
    <property type="component" value="Unassembled WGS sequence"/>
</dbReference>
<dbReference type="Pfam" id="PF19045">
    <property type="entry name" value="Ligase_CoA_2"/>
    <property type="match status" value="1"/>
</dbReference>
<sequence>MDLNKLLKPRKMAVVGASEKPSTMGGDLLHNIKLWGRMEDVYMVNPKYDTIFGEKCYHSISDIPEDIDTVVICTSKKAVPGLLREAASKGCKGAVVYASGYGETRDEEGKRAQAELTALCHELDMALMGPNCGGFNNYIDRVCSFAFIIEDRNFRGNIGFVSQSGQLCQSLMENTTRFSYMMSVGNCSTVYVEDYMDFLVDDPDTKVVAVYVEGIKDPSKFISTLQKAARKRKPVVILKVGASEKASALASSHTGSMAGADKAFDAIAKKFGVIRVKDLEELHAISTVLSTLPELPAKPTFSAMAFSGGEGVVCADSAFYNGINFPDFESETRDALQAMLPYYATANNPLDMTFTMSYDSDVFAKALRTVMDDPNIGMCLLCFTILQKNIAPDVITMIEGIEKVARQGKAKPMAFVPLMENTRERALAERLAAVGVPILPPTHYAFSTLRHLADFIQYNADEKDLDLPVATKGQTVGAGTPVALTERVSKEKLGKYGMVRCVSL</sequence>
<dbReference type="InterPro" id="IPR043938">
    <property type="entry name" value="Ligase_CoA_dom"/>
</dbReference>
<organism evidence="2 3">
    <name type="scientific">Desulfovibrio porci</name>
    <dbReference type="NCBI Taxonomy" id="2605782"/>
    <lineage>
        <taxon>Bacteria</taxon>
        <taxon>Pseudomonadati</taxon>
        <taxon>Thermodesulfobacteriota</taxon>
        <taxon>Desulfovibrionia</taxon>
        <taxon>Desulfovibrionales</taxon>
        <taxon>Desulfovibrionaceae</taxon>
        <taxon>Desulfovibrio</taxon>
    </lineage>
</organism>
<dbReference type="AlphaFoldDB" id="A0A6L5XLA3"/>
<dbReference type="Pfam" id="PF13380">
    <property type="entry name" value="CoA_binding_2"/>
    <property type="match status" value="1"/>
</dbReference>
<dbReference type="SUPFAM" id="SSF51735">
    <property type="entry name" value="NAD(P)-binding Rossmann-fold domains"/>
    <property type="match status" value="1"/>
</dbReference>
<dbReference type="EMBL" id="VUMH01000007">
    <property type="protein sequence ID" value="MSS27997.1"/>
    <property type="molecule type" value="Genomic_DNA"/>
</dbReference>
<reference evidence="2 3" key="1">
    <citation type="submission" date="2019-09" db="EMBL/GenBank/DDBJ databases">
        <title>In-depth cultivation of the pig gut microbiome towards novel bacterial diversity and tailored functional studies.</title>
        <authorList>
            <person name="Wylensek D."/>
            <person name="Hitch T.C.A."/>
            <person name="Clavel T."/>
        </authorList>
    </citation>
    <scope>NUCLEOTIDE SEQUENCE [LARGE SCALE GENOMIC DNA]</scope>
    <source>
        <strain evidence="2 3">PG-178-WT-4</strain>
    </source>
</reference>
<dbReference type="Gene3D" id="3.40.50.720">
    <property type="entry name" value="NAD(P)-binding Rossmann-like Domain"/>
    <property type="match status" value="1"/>
</dbReference>
<dbReference type="PANTHER" id="PTHR42793">
    <property type="entry name" value="COA BINDING DOMAIN CONTAINING PROTEIN"/>
    <property type="match status" value="1"/>
</dbReference>
<keyword evidence="3" id="KW-1185">Reference proteome</keyword>
<comment type="caution">
    <text evidence="2">The sequence shown here is derived from an EMBL/GenBank/DDBJ whole genome shotgun (WGS) entry which is preliminary data.</text>
</comment>
<proteinExistence type="predicted"/>
<name>A0A6L5XLA3_9BACT</name>
<dbReference type="InterPro" id="IPR003781">
    <property type="entry name" value="CoA-bd"/>
</dbReference>
<accession>A0A6L5XLA3</accession>
<evidence type="ECO:0000313" key="3">
    <source>
        <dbReference type="Proteomes" id="UP000477488"/>
    </source>
</evidence>